<dbReference type="InterPro" id="IPR029063">
    <property type="entry name" value="SAM-dependent_MTases_sf"/>
</dbReference>
<accession>W4LJW6</accession>
<dbReference type="Proteomes" id="UP000019141">
    <property type="component" value="Unassembled WGS sequence"/>
</dbReference>
<dbReference type="CDD" id="cd02440">
    <property type="entry name" value="AdoMet_MTases"/>
    <property type="match status" value="1"/>
</dbReference>
<proteinExistence type="predicted"/>
<sequence length="255" mass="28731">MTAPSPRHVNYDAIAHLYDAQPYRDKQPDPALLDIHPSTAPKAILDMCCGTGNQLIANRPHLPGALMAGLDFSHGMLRQARPKSRTIHWVQADSAHPPFADNSFDYISHQFAFHHILDKPRAAQAMFRLLRPGGRLVMTNLDPHTMQDWLYYRYFPAALTRDLQDFLPHAALTALMRQTGFHPVSTDLSPIAYEEDLHHFHRTANQRDTCSQLLTLSDADYQSGLQHLAQDLRHAPAPHPVPTQITIVTLTAHKP</sequence>
<dbReference type="Gene3D" id="3.40.50.150">
    <property type="entry name" value="Vaccinia Virus protein VP39"/>
    <property type="match status" value="1"/>
</dbReference>
<reference evidence="2 3" key="1">
    <citation type="journal article" date="2014" name="Nature">
        <title>An environmental bacterial taxon with a large and distinct metabolic repertoire.</title>
        <authorList>
            <person name="Wilson M.C."/>
            <person name="Mori T."/>
            <person name="Ruckert C."/>
            <person name="Uria A.R."/>
            <person name="Helf M.J."/>
            <person name="Takada K."/>
            <person name="Gernert C."/>
            <person name="Steffens U.A."/>
            <person name="Heycke N."/>
            <person name="Schmitt S."/>
            <person name="Rinke C."/>
            <person name="Helfrich E.J."/>
            <person name="Brachmann A.O."/>
            <person name="Gurgui C."/>
            <person name="Wakimoto T."/>
            <person name="Kracht M."/>
            <person name="Crusemann M."/>
            <person name="Hentschel U."/>
            <person name="Abe I."/>
            <person name="Matsunaga S."/>
            <person name="Kalinowski J."/>
            <person name="Takeyama H."/>
            <person name="Piel J."/>
        </authorList>
    </citation>
    <scope>NUCLEOTIDE SEQUENCE [LARGE SCALE GENOMIC DNA]</scope>
    <source>
        <strain evidence="3">TSY1</strain>
    </source>
</reference>
<dbReference type="PANTHER" id="PTHR43591:SF24">
    <property type="entry name" value="2-METHOXY-6-POLYPRENYL-1,4-BENZOQUINOL METHYLASE, MITOCHONDRIAL"/>
    <property type="match status" value="1"/>
</dbReference>
<dbReference type="InterPro" id="IPR013216">
    <property type="entry name" value="Methyltransf_11"/>
</dbReference>
<feature type="domain" description="Methyltransferase type 11" evidence="1">
    <location>
        <begin position="45"/>
        <end position="138"/>
    </location>
</feature>
<dbReference type="PANTHER" id="PTHR43591">
    <property type="entry name" value="METHYLTRANSFERASE"/>
    <property type="match status" value="1"/>
</dbReference>
<keyword evidence="3" id="KW-1185">Reference proteome</keyword>
<protein>
    <recommendedName>
        <fullName evidence="1">Methyltransferase type 11 domain-containing protein</fullName>
    </recommendedName>
</protein>
<dbReference type="EMBL" id="AZHW01000577">
    <property type="protein sequence ID" value="ETW98209.1"/>
    <property type="molecule type" value="Genomic_DNA"/>
</dbReference>
<evidence type="ECO:0000259" key="1">
    <source>
        <dbReference type="Pfam" id="PF08241"/>
    </source>
</evidence>
<dbReference type="HOGENOM" id="CLU_037990_8_1_7"/>
<evidence type="ECO:0000313" key="3">
    <source>
        <dbReference type="Proteomes" id="UP000019141"/>
    </source>
</evidence>
<dbReference type="GO" id="GO:0008757">
    <property type="term" value="F:S-adenosylmethionine-dependent methyltransferase activity"/>
    <property type="evidence" value="ECO:0007669"/>
    <property type="project" value="InterPro"/>
</dbReference>
<organism evidence="2 3">
    <name type="scientific">Entotheonella factor</name>
    <dbReference type="NCBI Taxonomy" id="1429438"/>
    <lineage>
        <taxon>Bacteria</taxon>
        <taxon>Pseudomonadati</taxon>
        <taxon>Nitrospinota/Tectimicrobiota group</taxon>
        <taxon>Candidatus Tectimicrobiota</taxon>
        <taxon>Candidatus Entotheonellia</taxon>
        <taxon>Candidatus Entotheonellales</taxon>
        <taxon>Candidatus Entotheonellaceae</taxon>
        <taxon>Candidatus Entotheonella</taxon>
    </lineage>
</organism>
<dbReference type="SUPFAM" id="SSF53335">
    <property type="entry name" value="S-adenosyl-L-methionine-dependent methyltransferases"/>
    <property type="match status" value="1"/>
</dbReference>
<dbReference type="Pfam" id="PF08241">
    <property type="entry name" value="Methyltransf_11"/>
    <property type="match status" value="1"/>
</dbReference>
<comment type="caution">
    <text evidence="2">The sequence shown here is derived from an EMBL/GenBank/DDBJ whole genome shotgun (WGS) entry which is preliminary data.</text>
</comment>
<dbReference type="AlphaFoldDB" id="W4LJW6"/>
<evidence type="ECO:0000313" key="2">
    <source>
        <dbReference type="EMBL" id="ETW98209.1"/>
    </source>
</evidence>
<gene>
    <name evidence="2" type="ORF">ETSY1_19785</name>
</gene>
<name>W4LJW6_ENTF1</name>